<proteinExistence type="predicted"/>
<comment type="caution">
    <text evidence="1">The sequence shown here is derived from an EMBL/GenBank/DDBJ whole genome shotgun (WGS) entry which is preliminary data.</text>
</comment>
<accession>A0AC61QJ63</accession>
<keyword evidence="2" id="KW-1185">Reference proteome</keyword>
<dbReference type="EMBL" id="SMOG01000009">
    <property type="protein sequence ID" value="TDF73046.1"/>
    <property type="molecule type" value="Genomic_DNA"/>
</dbReference>
<keyword evidence="1" id="KW-0418">Kinase</keyword>
<sequence>MNDTTNGIAYTIVQTLHRSRKYWVYKARDNNTGKFVILKANDIQWRNDPTCIQALREESEAGLKLNHPYIRKTIGLFEDDGAYYLVSEFIEGETLDAILAQNHFKISYELAHKWTLQLLEAINYAHQCGILHLNLNPANIFINNSQDIKISGFGKDPQSWKYANPEESKYHPILFTAPEVFLERKPYDFRADIYSIGAIAYLLFCGQLPWSLDPPLSPSAQKSKTLEQIVINPNLLGKLIPERLFKILNKALMIDLQLRFNNAEEMHSAIISELDIPYIPSTTKAEAISTQTTLTKETILPSQSESSYSKKQHLSESDLSEKEKNVKSSSKKDNQEQQIVITTDHSLTKMQKTLKIIGIISAGILIYIIVKYVIIKGIQNSIKAKQESSVVTPYVTEGTVRNQLLELNAVEGDSTIIGSMEPDADPDEFPPHTVFIPSFYISPYEITMEQWAMVFPGSTLKDEERDLPVTNVSFDEVIQFCNEKSLLDGLQPCYEYVDNYIVCDFQASGYRLPTEAEWEFAAKEGKYETPYTYSGSNNIDQVAWYIENSGGHSHPVGEKKYNKLKLFDMSGNVSEWVWDWYAPYSANVPFSFTGPESGTDKVIRGGSWKDPAREARITNRAYAKPYSKTNYIGFRVVRSK</sequence>
<protein>
    <submittedName>
        <fullName evidence="1">Protein kinase</fullName>
    </submittedName>
</protein>
<evidence type="ECO:0000313" key="1">
    <source>
        <dbReference type="EMBL" id="TDF73046.1"/>
    </source>
</evidence>
<organism evidence="1 2">
    <name type="scientific">Candidatus Syntrophosphaera thermopropionivorans</name>
    <dbReference type="NCBI Taxonomy" id="2593015"/>
    <lineage>
        <taxon>Bacteria</taxon>
        <taxon>Pseudomonadati</taxon>
        <taxon>Candidatus Cloacimonadota</taxon>
        <taxon>Candidatus Cloacimonadia</taxon>
        <taxon>Candidatus Cloacimonadales</taxon>
        <taxon>Candidatus Cloacimonadaceae</taxon>
        <taxon>Candidatus Syntrophosphaera</taxon>
    </lineage>
</organism>
<keyword evidence="1" id="KW-0808">Transferase</keyword>
<reference evidence="1" key="1">
    <citation type="submission" date="2019-03" db="EMBL/GenBank/DDBJ databases">
        <title>Candidatus Syntrophosphaera thermopropionivorans: a novel player in syntrophic propionate oxidation during anaerobic digestion.</title>
        <authorList>
            <person name="Dyksma S."/>
        </authorList>
    </citation>
    <scope>NUCLEOTIDE SEQUENCE</scope>
    <source>
        <strain evidence="1">W5</strain>
    </source>
</reference>
<name>A0AC61QJ63_9BACT</name>
<gene>
    <name evidence="1" type="ORF">E0946_04000</name>
</gene>
<dbReference type="Proteomes" id="UP000294588">
    <property type="component" value="Unassembled WGS sequence"/>
</dbReference>
<evidence type="ECO:0000313" key="2">
    <source>
        <dbReference type="Proteomes" id="UP000294588"/>
    </source>
</evidence>